<proteinExistence type="predicted"/>
<dbReference type="AlphaFoldDB" id="A0AA37VEQ0"/>
<dbReference type="RefSeq" id="WP_284350015.1">
    <property type="nucleotide sequence ID" value="NZ_BRXS01000003.1"/>
</dbReference>
<keyword evidence="1" id="KW-0732">Signal</keyword>
<evidence type="ECO:0000313" key="3">
    <source>
        <dbReference type="Proteomes" id="UP001161325"/>
    </source>
</evidence>
<evidence type="ECO:0000313" key="2">
    <source>
        <dbReference type="EMBL" id="GLC25559.1"/>
    </source>
</evidence>
<accession>A0AA37VEQ0</accession>
<organism evidence="2 3">
    <name type="scientific">Roseisolibacter agri</name>
    <dbReference type="NCBI Taxonomy" id="2014610"/>
    <lineage>
        <taxon>Bacteria</taxon>
        <taxon>Pseudomonadati</taxon>
        <taxon>Gemmatimonadota</taxon>
        <taxon>Gemmatimonadia</taxon>
        <taxon>Gemmatimonadales</taxon>
        <taxon>Gemmatimonadaceae</taxon>
        <taxon>Roseisolibacter</taxon>
    </lineage>
</organism>
<comment type="caution">
    <text evidence="2">The sequence shown here is derived from an EMBL/GenBank/DDBJ whole genome shotgun (WGS) entry which is preliminary data.</text>
</comment>
<name>A0AA37VEQ0_9BACT</name>
<feature type="chain" id="PRO_5041435536" description="Outer membrane protein beta-barrel domain-containing protein" evidence="1">
    <location>
        <begin position="24"/>
        <end position="195"/>
    </location>
</feature>
<evidence type="ECO:0000256" key="1">
    <source>
        <dbReference type="SAM" id="SignalP"/>
    </source>
</evidence>
<sequence length="195" mass="20532">MRTIRRLALAGAALVAGAVSASAQETPTGVQPYRFTVEGYLANYWLDRGGDLDRASVGGYGVRAMFNRSTPAAVARSFFNRASVGAYATFTAEQDRVSTQNLGVEVDVALFPTAIAAGRLDPFVSLGAGVLRSKAEQASGGDVTTTDFTIIPAAGTRIPLFSGIGFRGDLRLPVVFSDGDTRLHFLAEGGLYVSF</sequence>
<dbReference type="EMBL" id="BRXS01000003">
    <property type="protein sequence ID" value="GLC25559.1"/>
    <property type="molecule type" value="Genomic_DNA"/>
</dbReference>
<dbReference type="InterPro" id="IPR011250">
    <property type="entry name" value="OMP/PagP_B-barrel"/>
</dbReference>
<dbReference type="SUPFAM" id="SSF56925">
    <property type="entry name" value="OMPA-like"/>
    <property type="match status" value="1"/>
</dbReference>
<dbReference type="Gene3D" id="2.40.160.20">
    <property type="match status" value="1"/>
</dbReference>
<protein>
    <recommendedName>
        <fullName evidence="4">Outer membrane protein beta-barrel domain-containing protein</fullName>
    </recommendedName>
</protein>
<feature type="signal peptide" evidence="1">
    <location>
        <begin position="1"/>
        <end position="23"/>
    </location>
</feature>
<evidence type="ECO:0008006" key="4">
    <source>
        <dbReference type="Google" id="ProtNLM"/>
    </source>
</evidence>
<dbReference type="Proteomes" id="UP001161325">
    <property type="component" value="Unassembled WGS sequence"/>
</dbReference>
<reference evidence="2" key="1">
    <citation type="submission" date="2022-08" db="EMBL/GenBank/DDBJ databases">
        <title>Draft genome sequencing of Roseisolibacter agri AW1220.</title>
        <authorList>
            <person name="Tobiishi Y."/>
            <person name="Tonouchi A."/>
        </authorList>
    </citation>
    <scope>NUCLEOTIDE SEQUENCE</scope>
    <source>
        <strain evidence="2">AW1220</strain>
    </source>
</reference>
<keyword evidence="3" id="KW-1185">Reference proteome</keyword>
<gene>
    <name evidence="2" type="ORF">rosag_20720</name>
</gene>